<reference evidence="1" key="1">
    <citation type="submission" date="2023-04" db="EMBL/GenBank/DDBJ databases">
        <title>Ambrosiozyma monospora NBRC 10751.</title>
        <authorList>
            <person name="Ichikawa N."/>
            <person name="Sato H."/>
            <person name="Tonouchi N."/>
        </authorList>
    </citation>
    <scope>NUCLEOTIDE SEQUENCE</scope>
    <source>
        <strain evidence="1">NBRC 10751</strain>
    </source>
</reference>
<protein>
    <submittedName>
        <fullName evidence="1">Unnamed protein product</fullName>
    </submittedName>
</protein>
<organism evidence="1 2">
    <name type="scientific">Ambrosiozyma monospora</name>
    <name type="common">Yeast</name>
    <name type="synonym">Endomycopsis monosporus</name>
    <dbReference type="NCBI Taxonomy" id="43982"/>
    <lineage>
        <taxon>Eukaryota</taxon>
        <taxon>Fungi</taxon>
        <taxon>Dikarya</taxon>
        <taxon>Ascomycota</taxon>
        <taxon>Saccharomycotina</taxon>
        <taxon>Pichiomycetes</taxon>
        <taxon>Pichiales</taxon>
        <taxon>Pichiaceae</taxon>
        <taxon>Ambrosiozyma</taxon>
    </lineage>
</organism>
<name>A0ACB5TB52_AMBMO</name>
<accession>A0ACB5TB52</accession>
<comment type="caution">
    <text evidence="1">The sequence shown here is derived from an EMBL/GenBank/DDBJ whole genome shotgun (WGS) entry which is preliminary data.</text>
</comment>
<gene>
    <name evidence="1" type="ORF">Amon02_000725100</name>
</gene>
<sequence length="161" mass="18967">MAIHSREITQIDEFFLQKNLNRVNGSFQISATYSIDLTPEVIFDALVQLLYQYSQWSLQCYPSPTAARKYEMKLLKEYKLSDVLEYKSSNDIKFEELLVSLEFEMKDVANDKPLWGLIVYDSRTLIFWSEHILGDGTSFKNFHIEFLKCLNKSANDRHHRL</sequence>
<evidence type="ECO:0000313" key="1">
    <source>
        <dbReference type="EMBL" id="GME84972.1"/>
    </source>
</evidence>
<dbReference type="EMBL" id="BSXS01005985">
    <property type="protein sequence ID" value="GME84972.1"/>
    <property type="molecule type" value="Genomic_DNA"/>
</dbReference>
<proteinExistence type="predicted"/>
<evidence type="ECO:0000313" key="2">
    <source>
        <dbReference type="Proteomes" id="UP001165064"/>
    </source>
</evidence>
<keyword evidence="2" id="KW-1185">Reference proteome</keyword>
<dbReference type="Proteomes" id="UP001165064">
    <property type="component" value="Unassembled WGS sequence"/>
</dbReference>